<reference evidence="2" key="1">
    <citation type="journal article" date="2003" name="Genome Biol.">
        <title>An integrated gene annotation and transcriptional profiling approach towards the full gene content of the Drosophila genome.</title>
        <authorList>
            <person name="Hild M."/>
            <person name="Beckmann B."/>
            <person name="Haas S.A."/>
            <person name="Koch B."/>
            <person name="Solovyev V."/>
            <person name="Busold C."/>
            <person name="Fellenberg K."/>
            <person name="Boutros M."/>
            <person name="Vingron M."/>
            <person name="Sauer F."/>
            <person name="Hoheisel J.D."/>
            <person name="Paro R."/>
        </authorList>
    </citation>
    <scope>NUCLEOTIDE SEQUENCE</scope>
</reference>
<feature type="region of interest" description="Disordered" evidence="1">
    <location>
        <begin position="73"/>
        <end position="97"/>
    </location>
</feature>
<accession>Q6IJX3</accession>
<organism evidence="2">
    <name type="scientific">Drosophila melanogaster</name>
    <name type="common">Fruit fly</name>
    <dbReference type="NCBI Taxonomy" id="7227"/>
    <lineage>
        <taxon>Eukaryota</taxon>
        <taxon>Metazoa</taxon>
        <taxon>Ecdysozoa</taxon>
        <taxon>Arthropoda</taxon>
        <taxon>Hexapoda</taxon>
        <taxon>Insecta</taxon>
        <taxon>Pterygota</taxon>
        <taxon>Neoptera</taxon>
        <taxon>Endopterygota</taxon>
        <taxon>Diptera</taxon>
        <taxon>Brachycera</taxon>
        <taxon>Muscomorpha</taxon>
        <taxon>Ephydroidea</taxon>
        <taxon>Drosophilidae</taxon>
        <taxon>Drosophila</taxon>
        <taxon>Sophophora</taxon>
    </lineage>
</organism>
<gene>
    <name evidence="2" type="ORF">HDC14021</name>
</gene>
<evidence type="ECO:0000313" key="2">
    <source>
        <dbReference type="EMBL" id="DAA04099.1"/>
    </source>
</evidence>
<dbReference type="EMBL" id="BK002593">
    <property type="protein sequence ID" value="DAA04099.1"/>
    <property type="molecule type" value="Genomic_DNA"/>
</dbReference>
<sequence length="97" mass="10410">MRNAHTLPTHTYSFPLGTASRPQKCSLIASTKRRHLFLVAAGERGQKSRKLGQGNCVDDVGFLNKCPENAQQNAVGGIENVGNSDSRRRGSGFNGAP</sequence>
<proteinExistence type="predicted"/>
<dbReference type="AlphaFoldDB" id="Q6IJX3"/>
<name>Q6IJX3_DROME</name>
<protein>
    <submittedName>
        <fullName evidence="2">HDC14021</fullName>
    </submittedName>
</protein>
<evidence type="ECO:0000256" key="1">
    <source>
        <dbReference type="SAM" id="MobiDB-lite"/>
    </source>
</evidence>